<gene>
    <name evidence="1" type="ORF">CERSUDRAFT_115347</name>
</gene>
<evidence type="ECO:0000313" key="1">
    <source>
        <dbReference type="EMBL" id="EMD36359.1"/>
    </source>
</evidence>
<name>M2PJI7_CERS8</name>
<keyword evidence="2" id="KW-1185">Reference proteome</keyword>
<proteinExistence type="predicted"/>
<dbReference type="EMBL" id="KB445798">
    <property type="protein sequence ID" value="EMD36359.1"/>
    <property type="molecule type" value="Genomic_DNA"/>
</dbReference>
<reference evidence="1 2" key="1">
    <citation type="journal article" date="2012" name="Proc. Natl. Acad. Sci. U.S.A.">
        <title>Comparative genomics of Ceriporiopsis subvermispora and Phanerochaete chrysosporium provide insight into selective ligninolysis.</title>
        <authorList>
            <person name="Fernandez-Fueyo E."/>
            <person name="Ruiz-Duenas F.J."/>
            <person name="Ferreira P."/>
            <person name="Floudas D."/>
            <person name="Hibbett D.S."/>
            <person name="Canessa P."/>
            <person name="Larrondo L.F."/>
            <person name="James T.Y."/>
            <person name="Seelenfreund D."/>
            <person name="Lobos S."/>
            <person name="Polanco R."/>
            <person name="Tello M."/>
            <person name="Honda Y."/>
            <person name="Watanabe T."/>
            <person name="Watanabe T."/>
            <person name="Ryu J.S."/>
            <person name="Kubicek C.P."/>
            <person name="Schmoll M."/>
            <person name="Gaskell J."/>
            <person name="Hammel K.E."/>
            <person name="St John F.J."/>
            <person name="Vanden Wymelenberg A."/>
            <person name="Sabat G."/>
            <person name="Splinter BonDurant S."/>
            <person name="Syed K."/>
            <person name="Yadav J.S."/>
            <person name="Doddapaneni H."/>
            <person name="Subramanian V."/>
            <person name="Lavin J.L."/>
            <person name="Oguiza J.A."/>
            <person name="Perez G."/>
            <person name="Pisabarro A.G."/>
            <person name="Ramirez L."/>
            <person name="Santoyo F."/>
            <person name="Master E."/>
            <person name="Coutinho P.M."/>
            <person name="Henrissat B."/>
            <person name="Lombard V."/>
            <person name="Magnuson J.K."/>
            <person name="Kuees U."/>
            <person name="Hori C."/>
            <person name="Igarashi K."/>
            <person name="Samejima M."/>
            <person name="Held B.W."/>
            <person name="Barry K.W."/>
            <person name="LaButti K.M."/>
            <person name="Lapidus A."/>
            <person name="Lindquist E.A."/>
            <person name="Lucas S.M."/>
            <person name="Riley R."/>
            <person name="Salamov A.A."/>
            <person name="Hoffmeister D."/>
            <person name="Schwenk D."/>
            <person name="Hadar Y."/>
            <person name="Yarden O."/>
            <person name="de Vries R.P."/>
            <person name="Wiebenga A."/>
            <person name="Stenlid J."/>
            <person name="Eastwood D."/>
            <person name="Grigoriev I.V."/>
            <person name="Berka R.M."/>
            <person name="Blanchette R.A."/>
            <person name="Kersten P."/>
            <person name="Martinez A.T."/>
            <person name="Vicuna R."/>
            <person name="Cullen D."/>
        </authorList>
    </citation>
    <scope>NUCLEOTIDE SEQUENCE [LARGE SCALE GENOMIC DNA]</scope>
    <source>
        <strain evidence="1 2">B</strain>
    </source>
</reference>
<dbReference type="Proteomes" id="UP000016930">
    <property type="component" value="Unassembled WGS sequence"/>
</dbReference>
<organism evidence="1 2">
    <name type="scientific">Ceriporiopsis subvermispora (strain B)</name>
    <name type="common">White-rot fungus</name>
    <name type="synonym">Gelatoporia subvermispora</name>
    <dbReference type="NCBI Taxonomy" id="914234"/>
    <lineage>
        <taxon>Eukaryota</taxon>
        <taxon>Fungi</taxon>
        <taxon>Dikarya</taxon>
        <taxon>Basidiomycota</taxon>
        <taxon>Agaricomycotina</taxon>
        <taxon>Agaricomycetes</taxon>
        <taxon>Polyporales</taxon>
        <taxon>Gelatoporiaceae</taxon>
        <taxon>Gelatoporia</taxon>
    </lineage>
</organism>
<accession>M2PJI7</accession>
<evidence type="ECO:0000313" key="2">
    <source>
        <dbReference type="Proteomes" id="UP000016930"/>
    </source>
</evidence>
<dbReference type="HOGENOM" id="CLU_2026449_0_0_1"/>
<dbReference type="AlphaFoldDB" id="M2PJI7"/>
<sequence length="122" mass="13610">MCEGFDKVGPDAQLIAFTWNYLADIVAVLHGPQQSAFCSVLSVVCRRFQCAYSPWWCYRDEIQMLSAMPRIEWGDRVRVRLGDNIGGRNCHVNVPIPHLPLNTPDIGPQTSAVLPGELIVLS</sequence>
<protein>
    <submittedName>
        <fullName evidence="1">Uncharacterized protein</fullName>
    </submittedName>
</protein>